<gene>
    <name evidence="1" type="ORF">Tco_0874119</name>
</gene>
<dbReference type="PANTHER" id="PTHR33067:SF9">
    <property type="entry name" value="RNA-DIRECTED DNA POLYMERASE"/>
    <property type="match status" value="1"/>
</dbReference>
<dbReference type="SUPFAM" id="SSF50630">
    <property type="entry name" value="Acid proteases"/>
    <property type="match status" value="1"/>
</dbReference>
<reference evidence="1" key="1">
    <citation type="journal article" date="2022" name="Int. J. Mol. Sci.">
        <title>Draft Genome of Tanacetum Coccineum: Genomic Comparison of Closely Related Tanacetum-Family Plants.</title>
        <authorList>
            <person name="Yamashiro T."/>
            <person name="Shiraishi A."/>
            <person name="Nakayama K."/>
            <person name="Satake H."/>
        </authorList>
    </citation>
    <scope>NUCLEOTIDE SEQUENCE</scope>
</reference>
<name>A0ABQ5BLG2_9ASTR</name>
<evidence type="ECO:0000313" key="1">
    <source>
        <dbReference type="EMBL" id="GJT15413.1"/>
    </source>
</evidence>
<keyword evidence="2" id="KW-1185">Reference proteome</keyword>
<dbReference type="CDD" id="cd00303">
    <property type="entry name" value="retropepsin_like"/>
    <property type="match status" value="1"/>
</dbReference>
<comment type="caution">
    <text evidence="1">The sequence shown here is derived from an EMBL/GenBank/DDBJ whole genome shotgun (WGS) entry which is preliminary data.</text>
</comment>
<evidence type="ECO:0008006" key="3">
    <source>
        <dbReference type="Google" id="ProtNLM"/>
    </source>
</evidence>
<dbReference type="PANTHER" id="PTHR33067">
    <property type="entry name" value="RNA-DIRECTED DNA POLYMERASE-RELATED"/>
    <property type="match status" value="1"/>
</dbReference>
<reference evidence="1" key="2">
    <citation type="submission" date="2022-01" db="EMBL/GenBank/DDBJ databases">
        <authorList>
            <person name="Yamashiro T."/>
            <person name="Shiraishi A."/>
            <person name="Satake H."/>
            <person name="Nakayama K."/>
        </authorList>
    </citation>
    <scope>NUCLEOTIDE SEQUENCE</scope>
</reference>
<sequence length="277" mass="31091">MEESMKKFMAKSAKRHDKNSVLIKEIRSSTDAAIQNQRASIKALEIQIGQMSKVLQEKGSGSLPCLTETNPRDHIKSISTTIKTDTTLIRRIEGARYVILDNQNRMQTFKPNQSTIPFPSRLTDDCYDEMNVLDSATYGIFKEERRMEDQGGRSMNEDPLPQKKKDPGSFTLPCYINNVCFQKALADLRASVSVMPLTTFTNLCLGDLAPTKLTVELGDRTIKYPKGVAENVLVGIGKFVFLVDFIVLDMPKDVKVPLILGRPFLSTAHAKINVFER</sequence>
<accession>A0ABQ5BLG2</accession>
<organism evidence="1 2">
    <name type="scientific">Tanacetum coccineum</name>
    <dbReference type="NCBI Taxonomy" id="301880"/>
    <lineage>
        <taxon>Eukaryota</taxon>
        <taxon>Viridiplantae</taxon>
        <taxon>Streptophyta</taxon>
        <taxon>Embryophyta</taxon>
        <taxon>Tracheophyta</taxon>
        <taxon>Spermatophyta</taxon>
        <taxon>Magnoliopsida</taxon>
        <taxon>eudicotyledons</taxon>
        <taxon>Gunneridae</taxon>
        <taxon>Pentapetalae</taxon>
        <taxon>asterids</taxon>
        <taxon>campanulids</taxon>
        <taxon>Asterales</taxon>
        <taxon>Asteraceae</taxon>
        <taxon>Asteroideae</taxon>
        <taxon>Anthemideae</taxon>
        <taxon>Anthemidinae</taxon>
        <taxon>Tanacetum</taxon>
    </lineage>
</organism>
<proteinExistence type="predicted"/>
<dbReference type="EMBL" id="BQNB010013395">
    <property type="protein sequence ID" value="GJT15413.1"/>
    <property type="molecule type" value="Genomic_DNA"/>
</dbReference>
<protein>
    <recommendedName>
        <fullName evidence="3">Reverse transcriptase domain-containing protein</fullName>
    </recommendedName>
</protein>
<dbReference type="Gene3D" id="2.40.70.10">
    <property type="entry name" value="Acid Proteases"/>
    <property type="match status" value="1"/>
</dbReference>
<evidence type="ECO:0000313" key="2">
    <source>
        <dbReference type="Proteomes" id="UP001151760"/>
    </source>
</evidence>
<dbReference type="InterPro" id="IPR021109">
    <property type="entry name" value="Peptidase_aspartic_dom_sf"/>
</dbReference>
<dbReference type="Proteomes" id="UP001151760">
    <property type="component" value="Unassembled WGS sequence"/>
</dbReference>